<organism evidence="2 3">
    <name type="scientific">Larkinella terrae</name>
    <dbReference type="NCBI Taxonomy" id="2025311"/>
    <lineage>
        <taxon>Bacteria</taxon>
        <taxon>Pseudomonadati</taxon>
        <taxon>Bacteroidota</taxon>
        <taxon>Cytophagia</taxon>
        <taxon>Cytophagales</taxon>
        <taxon>Spirosomataceae</taxon>
        <taxon>Larkinella</taxon>
    </lineage>
</organism>
<proteinExistence type="predicted"/>
<keyword evidence="1" id="KW-0812">Transmembrane</keyword>
<keyword evidence="1" id="KW-1133">Transmembrane helix</keyword>
<evidence type="ECO:0000313" key="3">
    <source>
        <dbReference type="Proteomes" id="UP000441754"/>
    </source>
</evidence>
<gene>
    <name evidence="2" type="ORF">GJJ30_17055</name>
</gene>
<protein>
    <submittedName>
        <fullName evidence="2">Uncharacterized protein</fullName>
    </submittedName>
</protein>
<feature type="transmembrane region" description="Helical" evidence="1">
    <location>
        <begin position="117"/>
        <end position="135"/>
    </location>
</feature>
<evidence type="ECO:0000313" key="2">
    <source>
        <dbReference type="EMBL" id="MRS63011.1"/>
    </source>
</evidence>
<dbReference type="AlphaFoldDB" id="A0A7K0EN84"/>
<dbReference type="OrthoDB" id="639802at2"/>
<comment type="caution">
    <text evidence="2">The sequence shown here is derived from an EMBL/GenBank/DDBJ whole genome shotgun (WGS) entry which is preliminary data.</text>
</comment>
<accession>A0A7K0EN84</accession>
<name>A0A7K0EN84_9BACT</name>
<dbReference type="RefSeq" id="WP_154176366.1">
    <property type="nucleotide sequence ID" value="NZ_WJXZ01000009.1"/>
</dbReference>
<keyword evidence="1" id="KW-0472">Membrane</keyword>
<keyword evidence="3" id="KW-1185">Reference proteome</keyword>
<dbReference type="Proteomes" id="UP000441754">
    <property type="component" value="Unassembled WGS sequence"/>
</dbReference>
<dbReference type="EMBL" id="WJXZ01000009">
    <property type="protein sequence ID" value="MRS63011.1"/>
    <property type="molecule type" value="Genomic_DNA"/>
</dbReference>
<reference evidence="2 3" key="1">
    <citation type="journal article" date="2018" name="Antonie Van Leeuwenhoek">
        <title>Larkinella terrae sp. nov., isolated from soil on Jeju Island, South Korea.</title>
        <authorList>
            <person name="Ten L.N."/>
            <person name="Jeon J."/>
            <person name="Park S.J."/>
            <person name="Park S."/>
            <person name="Lee S.Y."/>
            <person name="Kim M.K."/>
            <person name="Jung H.Y."/>
        </authorList>
    </citation>
    <scope>NUCLEOTIDE SEQUENCE [LARGE SCALE GENOMIC DNA]</scope>
    <source>
        <strain evidence="2 3">KCTC 52001</strain>
    </source>
</reference>
<sequence length="422" mass="47706">MHTEDENLQHCRMLIEEKVNWGDSSQWQNQDFETLSERIFAETNVTLSVSTLKRIWGKVRYDSAPTATTLNTLAQFVGFENWREFRKQPVLVHPEPLQSLPPQPVPAPVSRPSNSRWPWVIGALVLLGLIGIWAFQNRVKPLKYGELTFTSRPVTKGLPNTVLFDYDATDSNADSVFIQQSWDPRRRYRVDKDEHQYAGIYFYPGYFRAKLVLNDSIVKEHDLYINSDGWLGTINRDSIPVYFPDNQLHRDGTVAITESDLTKQGIDFQKEVPSTSLHYVQPLGGLSSNDFGFETEVKSTYNRFNAVCQRTGIMLLCSKGMHLIQLSAKGCVSELNLSFAGQGVSGKTSDLSGFGVDFTKWAKVRCEVKDKLAKVFVNDKLAYEGRFQDDAGKIVGLRYYFQGPGAVKSARFSNGSSQTVLQ</sequence>
<evidence type="ECO:0000256" key="1">
    <source>
        <dbReference type="SAM" id="Phobius"/>
    </source>
</evidence>